<proteinExistence type="predicted"/>
<reference evidence="2" key="1">
    <citation type="submission" date="2016-10" db="EMBL/GenBank/DDBJ databases">
        <authorList>
            <person name="Varghese N."/>
            <person name="Submissions S."/>
        </authorList>
    </citation>
    <scope>NUCLEOTIDE SEQUENCE [LARGE SCALE GENOMIC DNA]</scope>
    <source>
        <strain evidence="2">DSM 17933</strain>
    </source>
</reference>
<gene>
    <name evidence="1" type="ORF">SAMN05421827_109109</name>
</gene>
<dbReference type="AlphaFoldDB" id="A0A1G7W5U8"/>
<dbReference type="STRING" id="405671.SAMN05421827_109109"/>
<sequence>MEKLQENTEESKDSALIKSLGIAFPEAKVQDYGIGFMFKITAKKVDPLQFRNLVAIAAMYSRDVDIIPSHGKIVITLSESDGKGND</sequence>
<dbReference type="EMBL" id="FNCH01000009">
    <property type="protein sequence ID" value="SDG67251.1"/>
    <property type="molecule type" value="Genomic_DNA"/>
</dbReference>
<dbReference type="RefSeq" id="WP_090500519.1">
    <property type="nucleotide sequence ID" value="NZ_FNCH01000009.1"/>
</dbReference>
<dbReference type="Proteomes" id="UP000199643">
    <property type="component" value="Unassembled WGS sequence"/>
</dbReference>
<name>A0A1G7W5U8_9SPHI</name>
<evidence type="ECO:0000313" key="1">
    <source>
        <dbReference type="EMBL" id="SDG67251.1"/>
    </source>
</evidence>
<organism evidence="1 2">
    <name type="scientific">Pedobacter terrae</name>
    <dbReference type="NCBI Taxonomy" id="405671"/>
    <lineage>
        <taxon>Bacteria</taxon>
        <taxon>Pseudomonadati</taxon>
        <taxon>Bacteroidota</taxon>
        <taxon>Sphingobacteriia</taxon>
        <taxon>Sphingobacteriales</taxon>
        <taxon>Sphingobacteriaceae</taxon>
        <taxon>Pedobacter</taxon>
    </lineage>
</organism>
<protein>
    <submittedName>
        <fullName evidence="1">Uncharacterized protein</fullName>
    </submittedName>
</protein>
<accession>A0A1G7W5U8</accession>
<keyword evidence="2" id="KW-1185">Reference proteome</keyword>
<evidence type="ECO:0000313" key="2">
    <source>
        <dbReference type="Proteomes" id="UP000199643"/>
    </source>
</evidence>